<protein>
    <recommendedName>
        <fullName evidence="4">Alpha-(1,6)-fucosyltransferase</fullName>
        <ecNumber evidence="3">2.4.1.68</ecNumber>
    </recommendedName>
    <alternativeName>
        <fullName evidence="14">GDP-L-Fuc:N-acetyl-beta-D-glucosaminide alpha1,6-fucosyltransferase</fullName>
    </alternativeName>
    <alternativeName>
        <fullName evidence="16">GDP-fucose--glycoprotein fucosyltransferase</fullName>
    </alternativeName>
    <alternativeName>
        <fullName evidence="15">Glycoprotein 6-alpha-L-fucosyltransferase</fullName>
    </alternativeName>
</protein>
<comment type="pathway">
    <text evidence="2">Protein modification; protein glycosylation.</text>
</comment>
<feature type="transmembrane region" description="Helical" evidence="21">
    <location>
        <begin position="7"/>
        <end position="25"/>
    </location>
</feature>
<evidence type="ECO:0000313" key="24">
    <source>
        <dbReference type="EMBL" id="CAF0711896.1"/>
    </source>
</evidence>
<dbReference type="InterPro" id="IPR001452">
    <property type="entry name" value="SH3_domain"/>
</dbReference>
<evidence type="ECO:0000256" key="7">
    <source>
        <dbReference type="ARBA" id="ARBA00022679"/>
    </source>
</evidence>
<keyword evidence="11" id="KW-0333">Golgi apparatus</keyword>
<dbReference type="Pfam" id="PF19745">
    <property type="entry name" value="FUT8_N_cat"/>
    <property type="match status" value="1"/>
</dbReference>
<comment type="similarity">
    <text evidence="19">Belongs to the glycosyltransferase 23 family.</text>
</comment>
<dbReference type="Gene3D" id="3.40.50.11350">
    <property type="match status" value="1"/>
</dbReference>
<dbReference type="InterPro" id="IPR035653">
    <property type="entry name" value="Fut8_SH3"/>
</dbReference>
<dbReference type="AlphaFoldDB" id="A0A813MDJ7"/>
<evidence type="ECO:0000256" key="3">
    <source>
        <dbReference type="ARBA" id="ARBA00012660"/>
    </source>
</evidence>
<evidence type="ECO:0000256" key="11">
    <source>
        <dbReference type="ARBA" id="ARBA00023034"/>
    </source>
</evidence>
<dbReference type="PANTHER" id="PTHR13132">
    <property type="entry name" value="ALPHA- 1,6 -FUCOSYLTRANSFERASE"/>
    <property type="match status" value="1"/>
</dbReference>
<feature type="region of interest" description="Important for donor substrate binding" evidence="19">
    <location>
        <begin position="362"/>
        <end position="363"/>
    </location>
</feature>
<organism evidence="24 25">
    <name type="scientific">Brachionus calyciflorus</name>
    <dbReference type="NCBI Taxonomy" id="104777"/>
    <lineage>
        <taxon>Eukaryota</taxon>
        <taxon>Metazoa</taxon>
        <taxon>Spiralia</taxon>
        <taxon>Gnathifera</taxon>
        <taxon>Rotifera</taxon>
        <taxon>Eurotatoria</taxon>
        <taxon>Monogononta</taxon>
        <taxon>Pseudotrocha</taxon>
        <taxon>Ploima</taxon>
        <taxon>Brachionidae</taxon>
        <taxon>Brachionus</taxon>
    </lineage>
</organism>
<evidence type="ECO:0000256" key="20">
    <source>
        <dbReference type="SAM" id="Coils"/>
    </source>
</evidence>
<feature type="coiled-coil region" evidence="20">
    <location>
        <begin position="48"/>
        <end position="96"/>
    </location>
</feature>
<comment type="caution">
    <text evidence="24">The sequence shown here is derived from an EMBL/GenBank/DDBJ whole genome shotgun (WGS) entry which is preliminary data.</text>
</comment>
<evidence type="ECO:0000256" key="21">
    <source>
        <dbReference type="SAM" id="Phobius"/>
    </source>
</evidence>
<dbReference type="CDD" id="cd11792">
    <property type="entry name" value="SH3_Fut8"/>
    <property type="match status" value="1"/>
</dbReference>
<evidence type="ECO:0000256" key="12">
    <source>
        <dbReference type="ARBA" id="ARBA00023136"/>
    </source>
</evidence>
<dbReference type="PANTHER" id="PTHR13132:SF29">
    <property type="entry name" value="ALPHA-(1,6)-FUCOSYLTRANSFERASE"/>
    <property type="match status" value="1"/>
</dbReference>
<evidence type="ECO:0000256" key="8">
    <source>
        <dbReference type="ARBA" id="ARBA00022692"/>
    </source>
</evidence>
<evidence type="ECO:0000256" key="16">
    <source>
        <dbReference type="ARBA" id="ARBA00032208"/>
    </source>
</evidence>
<dbReference type="OrthoDB" id="2014825at2759"/>
<dbReference type="EMBL" id="CAJNOC010000069">
    <property type="protein sequence ID" value="CAF0711896.1"/>
    <property type="molecule type" value="Genomic_DNA"/>
</dbReference>
<dbReference type="GO" id="GO:0006487">
    <property type="term" value="P:protein N-linked glycosylation"/>
    <property type="evidence" value="ECO:0007669"/>
    <property type="project" value="TreeGrafter"/>
</dbReference>
<proteinExistence type="inferred from homology"/>
<keyword evidence="7 19" id="KW-0808">Transferase</keyword>
<keyword evidence="12 21" id="KW-0472">Membrane</keyword>
<dbReference type="InterPro" id="IPR045573">
    <property type="entry name" value="Fut8_N_cat"/>
</dbReference>
<keyword evidence="6 19" id="KW-0328">Glycosyltransferase</keyword>
<dbReference type="SUPFAM" id="SSF50044">
    <property type="entry name" value="SH3-domain"/>
    <property type="match status" value="1"/>
</dbReference>
<dbReference type="CDD" id="cd11300">
    <property type="entry name" value="Fut8_like"/>
    <property type="match status" value="1"/>
</dbReference>
<feature type="domain" description="SH3" evidence="22">
    <location>
        <begin position="500"/>
        <end position="562"/>
    </location>
</feature>
<evidence type="ECO:0000256" key="18">
    <source>
        <dbReference type="PROSITE-ProRule" id="PRU00192"/>
    </source>
</evidence>
<evidence type="ECO:0000256" key="10">
    <source>
        <dbReference type="ARBA" id="ARBA00022989"/>
    </source>
</evidence>
<dbReference type="InterPro" id="IPR036028">
    <property type="entry name" value="SH3-like_dom_sf"/>
</dbReference>
<evidence type="ECO:0000256" key="2">
    <source>
        <dbReference type="ARBA" id="ARBA00004922"/>
    </source>
</evidence>
<dbReference type="GO" id="GO:0008424">
    <property type="term" value="F:glycoprotein 6-alpha-L-fucosyltransferase activity"/>
    <property type="evidence" value="ECO:0007669"/>
    <property type="project" value="UniProtKB-EC"/>
</dbReference>
<sequence>MKNSLKFFLITIIILWLFGFLYIFSGNTKNSYSEIQNNYDDRIDLVDNEVLRQKIRKAESDLIELQNKNEKNEELIEELKSRAQECKEKFDNFDRKNVNSVQLDSPSYEFEELRRKIFHDVKDVSYYINSQLDWLKNAKNFDNLNKNIDLISQQFKERINVLIASTYNLSISNHLGEWRRTESENLAKVVQKRFTELQNPEDCNNKKKIICDMGKSCGYGCQMHHIMYCFITAYFTNRTMILNSDGWRYNEKGYEAYFMPLSETCRKSNAQQVGWNEHNDEKAPEIKMPIIDAIVNKPSFLPLSVPKEILEPLKKFHGDPFVWWSGQVLSYLMRFNSEFQKTINQHTEAIQFKTPCVGVHVRRTDKIGSEAAYHGIDEYMKYVKEFYDIEDLKNSKKTTRNVFLATDEVGVLKEAKENYKDYKFFVDETNAKTASLNQRYSPESAQGVILDIYHLSQCDYLVCTFSSQVCRMAYELMQVRFPDASWRFKSLDDVYYFGGQNKHDVMAIYDHEPNRENGEIELRKGDLIGLAGNHWNGFSKGQNRRTNEIGLFPTFKTMNVIDYY</sequence>
<dbReference type="InterPro" id="IPR027350">
    <property type="entry name" value="GT23_dom"/>
</dbReference>
<dbReference type="FunFam" id="2.30.30.40:FF:000070">
    <property type="entry name" value="Alpha-(1,6)-fucosyltransferase"/>
    <property type="match status" value="1"/>
</dbReference>
<evidence type="ECO:0000256" key="6">
    <source>
        <dbReference type="ARBA" id="ARBA00022676"/>
    </source>
</evidence>
<feature type="domain" description="GT23" evidence="23">
    <location>
        <begin position="205"/>
        <end position="491"/>
    </location>
</feature>
<keyword evidence="20" id="KW-0175">Coiled coil</keyword>
<keyword evidence="8 21" id="KW-0812">Transmembrane</keyword>
<evidence type="ECO:0000256" key="4">
    <source>
        <dbReference type="ARBA" id="ARBA00018201"/>
    </source>
</evidence>
<dbReference type="PROSITE" id="PS50002">
    <property type="entry name" value="SH3"/>
    <property type="match status" value="1"/>
</dbReference>
<gene>
    <name evidence="24" type="ORF">OXX778_LOCUS1147</name>
</gene>
<evidence type="ECO:0000256" key="19">
    <source>
        <dbReference type="PROSITE-ProRule" id="PRU00992"/>
    </source>
</evidence>
<dbReference type="GO" id="GO:0032580">
    <property type="term" value="C:Golgi cisterna membrane"/>
    <property type="evidence" value="ECO:0007669"/>
    <property type="project" value="UniProtKB-SubCell"/>
</dbReference>
<dbReference type="Gene3D" id="2.30.30.40">
    <property type="entry name" value="SH3 Domains"/>
    <property type="match status" value="1"/>
</dbReference>
<reference evidence="24" key="1">
    <citation type="submission" date="2021-02" db="EMBL/GenBank/DDBJ databases">
        <authorList>
            <person name="Nowell W R."/>
        </authorList>
    </citation>
    <scope>NUCLEOTIDE SEQUENCE</scope>
    <source>
        <strain evidence="24">Ploen Becks lab</strain>
    </source>
</reference>
<keyword evidence="10 21" id="KW-1133">Transmembrane helix</keyword>
<evidence type="ECO:0000256" key="15">
    <source>
        <dbReference type="ARBA" id="ARBA00030648"/>
    </source>
</evidence>
<evidence type="ECO:0000259" key="23">
    <source>
        <dbReference type="PROSITE" id="PS51659"/>
    </source>
</evidence>
<dbReference type="EC" id="2.4.1.68" evidence="3"/>
<evidence type="ECO:0000256" key="1">
    <source>
        <dbReference type="ARBA" id="ARBA00004447"/>
    </source>
</evidence>
<keyword evidence="9" id="KW-0735">Signal-anchor</keyword>
<accession>A0A813MDJ7</accession>
<keyword evidence="25" id="KW-1185">Reference proteome</keyword>
<dbReference type="Gene3D" id="1.10.287.1060">
    <property type="entry name" value="ESAT-6-like"/>
    <property type="match status" value="1"/>
</dbReference>
<evidence type="ECO:0000256" key="17">
    <source>
        <dbReference type="ARBA" id="ARBA00093238"/>
    </source>
</evidence>
<evidence type="ECO:0000256" key="14">
    <source>
        <dbReference type="ARBA" id="ARBA00030434"/>
    </source>
</evidence>
<dbReference type="Proteomes" id="UP000663879">
    <property type="component" value="Unassembled WGS sequence"/>
</dbReference>
<evidence type="ECO:0000256" key="9">
    <source>
        <dbReference type="ARBA" id="ARBA00022968"/>
    </source>
</evidence>
<comment type="catalytic activity">
    <reaction evidence="17">
        <text>N(4)-{beta-D-GlcNAc-(1-&gt;2)-alpha-D-Man-(1-&gt;3)-[beta-D-GlcNAc-(1-&gt;2)-alpha-D-Man-(1-&gt;6)]-beta-D-Man-(1-&gt;4)-beta-D-GlcNAc-(1-&gt;4)-beta-D-GlcNAc}-L-asparaginyl-[protein] + GDP-beta-L-fucose = an N(4)-{beta-D-GlcNAc-(1-&gt;2)-alpha-D-Man-(1-&gt;3)-[beta-D-GlcNAc-(1-&gt;2)-alpha-D-Man-(1-&gt;6)]-beta-D-Man-(1-&gt;4)-beta-D-GlcNAc-(1-&gt;4)-[alpha-L-Fuc-(1-&gt;6)]-beta-D-GlcNAc}-L-asparaginyl-[protein] + GDP + H(+)</text>
        <dbReference type="Rhea" id="RHEA:12985"/>
        <dbReference type="Rhea" id="RHEA-COMP:13526"/>
        <dbReference type="Rhea" id="RHEA-COMP:13532"/>
        <dbReference type="ChEBI" id="CHEBI:15378"/>
        <dbReference type="ChEBI" id="CHEBI:57273"/>
        <dbReference type="ChEBI" id="CHEBI:58189"/>
        <dbReference type="ChEBI" id="CHEBI:60651"/>
        <dbReference type="ChEBI" id="CHEBI:137207"/>
        <dbReference type="EC" id="2.4.1.68"/>
    </reaction>
</comment>
<dbReference type="FunFam" id="3.40.50.11350:FF:000001">
    <property type="entry name" value="Alpha-(1,6)-fucosyltransferase"/>
    <property type="match status" value="1"/>
</dbReference>
<keyword evidence="13" id="KW-1015">Disulfide bond</keyword>
<evidence type="ECO:0000313" key="25">
    <source>
        <dbReference type="Proteomes" id="UP000663879"/>
    </source>
</evidence>
<evidence type="ECO:0000256" key="5">
    <source>
        <dbReference type="ARBA" id="ARBA00022443"/>
    </source>
</evidence>
<dbReference type="PROSITE" id="PS51659">
    <property type="entry name" value="GT23"/>
    <property type="match status" value="1"/>
</dbReference>
<keyword evidence="5 18" id="KW-0728">SH3 domain</keyword>
<comment type="subcellular location">
    <subcellularLocation>
        <location evidence="1">Golgi apparatus</location>
        <location evidence="1">Golgi stack membrane</location>
        <topology evidence="1">Single-pass type II membrane protein</topology>
    </subcellularLocation>
</comment>
<name>A0A813MDJ7_9BILA</name>
<dbReference type="SMART" id="SM00326">
    <property type="entry name" value="SH3"/>
    <property type="match status" value="1"/>
</dbReference>
<evidence type="ECO:0000259" key="22">
    <source>
        <dbReference type="PROSITE" id="PS50002"/>
    </source>
</evidence>
<evidence type="ECO:0000256" key="13">
    <source>
        <dbReference type="ARBA" id="ARBA00023157"/>
    </source>
</evidence>